<evidence type="ECO:0000256" key="3">
    <source>
        <dbReference type="ARBA" id="ARBA00022640"/>
    </source>
</evidence>
<name>A0A3Q0EUH7_VIGRR</name>
<keyword evidence="12" id="KW-1185">Reference proteome</keyword>
<evidence type="ECO:0000256" key="6">
    <source>
        <dbReference type="ARBA" id="ARBA00022884"/>
    </source>
</evidence>
<dbReference type="KEGG" id="vra:111241399"/>
<dbReference type="PANTHER" id="PTHR31846">
    <property type="entry name" value="CRS1 / YHBY (CRM) DOMAIN-CONTAINING PROTEIN"/>
    <property type="match status" value="1"/>
</dbReference>
<keyword evidence="3" id="KW-0934">Plastid</keyword>
<evidence type="ECO:0000313" key="12">
    <source>
        <dbReference type="Proteomes" id="UP000087766"/>
    </source>
</evidence>
<dbReference type="GeneID" id="111241399"/>
<evidence type="ECO:0000256" key="2">
    <source>
        <dbReference type="ARBA" id="ARBA00022528"/>
    </source>
</evidence>
<dbReference type="InterPro" id="IPR035920">
    <property type="entry name" value="YhbY-like_sf"/>
</dbReference>
<dbReference type="OrthoDB" id="1741023at2759"/>
<keyword evidence="7" id="KW-0809">Transit peptide</keyword>
<keyword evidence="6 10" id="KW-0694">RNA-binding</keyword>
<dbReference type="Proteomes" id="UP000087766">
    <property type="component" value="Chromosome 3"/>
</dbReference>
<dbReference type="AlphaFoldDB" id="A0A3Q0EUH7"/>
<evidence type="ECO:0000256" key="10">
    <source>
        <dbReference type="PROSITE-ProRule" id="PRU00626"/>
    </source>
</evidence>
<keyword evidence="8" id="KW-0508">mRNA splicing</keyword>
<proteinExistence type="predicted"/>
<protein>
    <submittedName>
        <fullName evidence="13">CRM-domain containing factor CFM3, chloroplastic/mitochondrial-like</fullName>
    </submittedName>
</protein>
<dbReference type="GO" id="GO:1990904">
    <property type="term" value="C:ribonucleoprotein complex"/>
    <property type="evidence" value="ECO:0007669"/>
    <property type="project" value="UniProtKB-KW"/>
</dbReference>
<dbReference type="GO" id="GO:0003729">
    <property type="term" value="F:mRNA binding"/>
    <property type="evidence" value="ECO:0007669"/>
    <property type="project" value="InterPro"/>
</dbReference>
<evidence type="ECO:0000313" key="13">
    <source>
        <dbReference type="RefSeq" id="XP_022634766.1"/>
    </source>
</evidence>
<dbReference type="PANTHER" id="PTHR31846:SF4">
    <property type="entry name" value="CRS1 _ YHBY (CRM) DOMAIN-CONTAINING PROTEIN"/>
    <property type="match status" value="1"/>
</dbReference>
<keyword evidence="9" id="KW-0687">Ribonucleoprotein</keyword>
<keyword evidence="2" id="KW-0150">Chloroplast</keyword>
<dbReference type="SUPFAM" id="SSF75471">
    <property type="entry name" value="YhbY-like"/>
    <property type="match status" value="1"/>
</dbReference>
<dbReference type="GO" id="GO:0000373">
    <property type="term" value="P:Group II intron splicing"/>
    <property type="evidence" value="ECO:0007669"/>
    <property type="project" value="UniProtKB-ARBA"/>
</dbReference>
<evidence type="ECO:0000256" key="7">
    <source>
        <dbReference type="ARBA" id="ARBA00022946"/>
    </source>
</evidence>
<accession>A0A3Q0EUH7</accession>
<dbReference type="GO" id="GO:0009507">
    <property type="term" value="C:chloroplast"/>
    <property type="evidence" value="ECO:0007669"/>
    <property type="project" value="UniProtKB-SubCell"/>
</dbReference>
<organism evidence="12 13">
    <name type="scientific">Vigna radiata var. radiata</name>
    <name type="common">Mung bean</name>
    <name type="synonym">Phaseolus aureus</name>
    <dbReference type="NCBI Taxonomy" id="3916"/>
    <lineage>
        <taxon>Eukaryota</taxon>
        <taxon>Viridiplantae</taxon>
        <taxon>Streptophyta</taxon>
        <taxon>Embryophyta</taxon>
        <taxon>Tracheophyta</taxon>
        <taxon>Spermatophyta</taxon>
        <taxon>Magnoliopsida</taxon>
        <taxon>eudicotyledons</taxon>
        <taxon>Gunneridae</taxon>
        <taxon>Pentapetalae</taxon>
        <taxon>rosids</taxon>
        <taxon>fabids</taxon>
        <taxon>Fabales</taxon>
        <taxon>Fabaceae</taxon>
        <taxon>Papilionoideae</taxon>
        <taxon>50 kb inversion clade</taxon>
        <taxon>NPAAA clade</taxon>
        <taxon>indigoferoid/millettioid clade</taxon>
        <taxon>Phaseoleae</taxon>
        <taxon>Vigna</taxon>
    </lineage>
</organism>
<dbReference type="STRING" id="3916.A0A3Q0EUH7"/>
<keyword evidence="5" id="KW-0677">Repeat</keyword>
<gene>
    <name evidence="13" type="primary">LOC111241399</name>
</gene>
<sequence length="88" mass="10479">MCTYQRQKEAQIKKHRAEKLLAKIEASMVPAGHDYAQEIITNEERVMFHKVILRMKPYLPFGIRGAFDGLVEYMHLHWKHRELVKLMT</sequence>
<reference evidence="13" key="2">
    <citation type="submission" date="2025-08" db="UniProtKB">
        <authorList>
            <consortium name="RefSeq"/>
        </authorList>
    </citation>
    <scope>IDENTIFICATION</scope>
    <source>
        <tissue evidence="13">Leaf</tissue>
    </source>
</reference>
<dbReference type="PROSITE" id="PS51295">
    <property type="entry name" value="CRM"/>
    <property type="match status" value="1"/>
</dbReference>
<feature type="domain" description="CRM" evidence="11">
    <location>
        <begin position="38"/>
        <end position="88"/>
    </location>
</feature>
<dbReference type="InterPro" id="IPR001890">
    <property type="entry name" value="RNA-binding_CRM"/>
</dbReference>
<evidence type="ECO:0000256" key="4">
    <source>
        <dbReference type="ARBA" id="ARBA00022664"/>
    </source>
</evidence>
<dbReference type="RefSeq" id="XP_022634766.1">
    <property type="nucleotide sequence ID" value="XM_022779045.1"/>
</dbReference>
<keyword evidence="4" id="KW-0507">mRNA processing</keyword>
<evidence type="ECO:0000259" key="11">
    <source>
        <dbReference type="PROSITE" id="PS51295"/>
    </source>
</evidence>
<reference evidence="12" key="1">
    <citation type="journal article" date="2014" name="Nat. Commun.">
        <title>Genome sequence of mungbean and insights into evolution within Vigna species.</title>
        <authorList>
            <person name="Kang Y.J."/>
            <person name="Kim S.K."/>
            <person name="Kim M.Y."/>
            <person name="Lestari P."/>
            <person name="Kim K.H."/>
            <person name="Ha B.K."/>
            <person name="Jun T.H."/>
            <person name="Hwang W.J."/>
            <person name="Lee T."/>
            <person name="Lee J."/>
            <person name="Shim S."/>
            <person name="Yoon M.Y."/>
            <person name="Jang Y.E."/>
            <person name="Han K.S."/>
            <person name="Taeprayoon P."/>
            <person name="Yoon N."/>
            <person name="Somta P."/>
            <person name="Tanya P."/>
            <person name="Kim K.S."/>
            <person name="Gwag J.G."/>
            <person name="Moon J.K."/>
            <person name="Lee Y.H."/>
            <person name="Park B.S."/>
            <person name="Bombarely A."/>
            <person name="Doyle J.J."/>
            <person name="Jackson S.A."/>
            <person name="Schafleitner R."/>
            <person name="Srinives P."/>
            <person name="Varshney R.K."/>
            <person name="Lee S.H."/>
        </authorList>
    </citation>
    <scope>NUCLEOTIDE SEQUENCE [LARGE SCALE GENOMIC DNA]</scope>
    <source>
        <strain evidence="12">cv. VC1973A</strain>
    </source>
</reference>
<dbReference type="Gene3D" id="3.30.110.60">
    <property type="entry name" value="YhbY-like"/>
    <property type="match status" value="1"/>
</dbReference>
<dbReference type="GO" id="GO:0006397">
    <property type="term" value="P:mRNA processing"/>
    <property type="evidence" value="ECO:0007669"/>
    <property type="project" value="UniProtKB-KW"/>
</dbReference>
<comment type="subcellular location">
    <subcellularLocation>
        <location evidence="1">Plastid</location>
        <location evidence="1">Chloroplast</location>
    </subcellularLocation>
</comment>
<dbReference type="InterPro" id="IPR045278">
    <property type="entry name" value="CRS1/CFM2/CFM3"/>
</dbReference>
<evidence type="ECO:0000256" key="9">
    <source>
        <dbReference type="ARBA" id="ARBA00023274"/>
    </source>
</evidence>
<evidence type="ECO:0000256" key="1">
    <source>
        <dbReference type="ARBA" id="ARBA00004229"/>
    </source>
</evidence>
<evidence type="ECO:0000256" key="5">
    <source>
        <dbReference type="ARBA" id="ARBA00022737"/>
    </source>
</evidence>
<dbReference type="Pfam" id="PF01985">
    <property type="entry name" value="CRS1_YhbY"/>
    <property type="match status" value="1"/>
</dbReference>
<evidence type="ECO:0000256" key="8">
    <source>
        <dbReference type="ARBA" id="ARBA00023187"/>
    </source>
</evidence>